<proteinExistence type="predicted"/>
<accession>A0A0D6L7T0</accession>
<organism evidence="1 2">
    <name type="scientific">Ancylostoma ceylanicum</name>
    <dbReference type="NCBI Taxonomy" id="53326"/>
    <lineage>
        <taxon>Eukaryota</taxon>
        <taxon>Metazoa</taxon>
        <taxon>Ecdysozoa</taxon>
        <taxon>Nematoda</taxon>
        <taxon>Chromadorea</taxon>
        <taxon>Rhabditida</taxon>
        <taxon>Rhabditina</taxon>
        <taxon>Rhabditomorpha</taxon>
        <taxon>Strongyloidea</taxon>
        <taxon>Ancylostomatidae</taxon>
        <taxon>Ancylostomatinae</taxon>
        <taxon>Ancylostoma</taxon>
    </lineage>
</organism>
<reference evidence="1 2" key="1">
    <citation type="submission" date="2013-05" db="EMBL/GenBank/DDBJ databases">
        <title>Draft genome of the parasitic nematode Anyclostoma ceylanicum.</title>
        <authorList>
            <person name="Mitreva M."/>
        </authorList>
    </citation>
    <scope>NUCLEOTIDE SEQUENCE [LARGE SCALE GENOMIC DNA]</scope>
</reference>
<evidence type="ECO:0000313" key="1">
    <source>
        <dbReference type="EMBL" id="EPB67800.1"/>
    </source>
</evidence>
<dbReference type="Gene3D" id="3.40.33.10">
    <property type="entry name" value="CAP"/>
    <property type="match status" value="1"/>
</dbReference>
<dbReference type="InterPro" id="IPR035940">
    <property type="entry name" value="CAP_sf"/>
</dbReference>
<dbReference type="Proteomes" id="UP000054495">
    <property type="component" value="Unassembled WGS sequence"/>
</dbReference>
<evidence type="ECO:0000313" key="2">
    <source>
        <dbReference type="Proteomes" id="UP000054495"/>
    </source>
</evidence>
<name>A0A0D6L7T0_9BILA</name>
<gene>
    <name evidence="1" type="ORF">ANCCEY_13114</name>
</gene>
<dbReference type="EMBL" id="KE125571">
    <property type="protein sequence ID" value="EPB67800.1"/>
    <property type="molecule type" value="Genomic_DNA"/>
</dbReference>
<dbReference type="AlphaFoldDB" id="A0A0D6L7T0"/>
<dbReference type="SUPFAM" id="SSF55797">
    <property type="entry name" value="PR-1-like"/>
    <property type="match status" value="1"/>
</dbReference>
<sequence>MSTDEARTVFLDGHNELRRAVANGKVPMGSGGTTRPCAKMMRLNYNCTLEKEAYDLGKLCNQPEQTPYINRNMNFFISSKSNAKEAADEHDLYIQNRWISDSISKDQLVFCTLIGKRRENEAAKTLESTAFVWNRRGADS</sequence>
<keyword evidence="2" id="KW-1185">Reference proteome</keyword>
<protein>
    <submittedName>
        <fullName evidence="1">SCP-like protein</fullName>
    </submittedName>
</protein>